<keyword evidence="3" id="KW-1185">Reference proteome</keyword>
<sequence length="168" mass="18646">MLASITPSPLSRAAIADYAERVAEKHHIFVNGESADIESLVDSLGGTIEVSESFVSPEALTVRDRRDFTVHLPALTSHRRDRFTIAHEIGHYFLHYLQPKVTGPKDFGRGSRNTAETQANYFAGALLMPEKRFREAWEKCGGDSWSVADLFGVSKSAASVRAQTLRLR</sequence>
<dbReference type="Proteomes" id="UP000272503">
    <property type="component" value="Unassembled WGS sequence"/>
</dbReference>
<dbReference type="EMBL" id="RCUX01000004">
    <property type="protein sequence ID" value="RLP76350.1"/>
    <property type="molecule type" value="Genomic_DNA"/>
</dbReference>
<organism evidence="2 3">
    <name type="scientific">Mycetocola tolaasinivorans</name>
    <dbReference type="NCBI Taxonomy" id="76635"/>
    <lineage>
        <taxon>Bacteria</taxon>
        <taxon>Bacillati</taxon>
        <taxon>Actinomycetota</taxon>
        <taxon>Actinomycetes</taxon>
        <taxon>Micrococcales</taxon>
        <taxon>Microbacteriaceae</taxon>
        <taxon>Mycetocola</taxon>
    </lineage>
</organism>
<evidence type="ECO:0000313" key="2">
    <source>
        <dbReference type="EMBL" id="RLP76350.1"/>
    </source>
</evidence>
<evidence type="ECO:0000259" key="1">
    <source>
        <dbReference type="Pfam" id="PF06114"/>
    </source>
</evidence>
<dbReference type="PANTHER" id="PTHR43236">
    <property type="entry name" value="ANTITOXIN HIGA1"/>
    <property type="match status" value="1"/>
</dbReference>
<comment type="caution">
    <text evidence="2">The sequence shown here is derived from an EMBL/GenBank/DDBJ whole genome shotgun (WGS) entry which is preliminary data.</text>
</comment>
<dbReference type="PANTHER" id="PTHR43236:SF1">
    <property type="entry name" value="BLL7220 PROTEIN"/>
    <property type="match status" value="1"/>
</dbReference>
<proteinExistence type="predicted"/>
<dbReference type="OrthoDB" id="9794834at2"/>
<protein>
    <submittedName>
        <fullName evidence="2">ImmA/IrrE family metallo-endopeptidase</fullName>
    </submittedName>
</protein>
<dbReference type="Gene3D" id="1.10.10.2910">
    <property type="match status" value="1"/>
</dbReference>
<dbReference type="Pfam" id="PF06114">
    <property type="entry name" value="Peptidase_M78"/>
    <property type="match status" value="1"/>
</dbReference>
<name>A0A3L7A938_9MICO</name>
<gene>
    <name evidence="2" type="ORF">D9V32_05625</name>
</gene>
<feature type="domain" description="IrrE N-terminal-like" evidence="1">
    <location>
        <begin position="69"/>
        <end position="162"/>
    </location>
</feature>
<dbReference type="InterPro" id="IPR052345">
    <property type="entry name" value="Rad_response_metalloprotease"/>
</dbReference>
<accession>A0A3L7A938</accession>
<reference evidence="2 3" key="1">
    <citation type="submission" date="2018-10" db="EMBL/GenBank/DDBJ databases">
        <authorList>
            <person name="Li J."/>
        </authorList>
    </citation>
    <scope>NUCLEOTIDE SEQUENCE [LARGE SCALE GENOMIC DNA]</scope>
    <source>
        <strain evidence="2 3">IF 016277</strain>
    </source>
</reference>
<evidence type="ECO:0000313" key="3">
    <source>
        <dbReference type="Proteomes" id="UP000272503"/>
    </source>
</evidence>
<dbReference type="InterPro" id="IPR010359">
    <property type="entry name" value="IrrE_HExxH"/>
</dbReference>
<dbReference type="AlphaFoldDB" id="A0A3L7A938"/>